<evidence type="ECO:0000313" key="12">
    <source>
        <dbReference type="Proteomes" id="UP000235731"/>
    </source>
</evidence>
<dbReference type="InterPro" id="IPR038371">
    <property type="entry name" value="Cu_polyphenol_OxRdtase_sf"/>
</dbReference>
<accession>A0A2N7PKV4</accession>
<evidence type="ECO:0000256" key="1">
    <source>
        <dbReference type="ARBA" id="ARBA00000553"/>
    </source>
</evidence>
<reference evidence="11 12" key="1">
    <citation type="submission" date="2018-01" db="EMBL/GenBank/DDBJ databases">
        <title>Metagenomic assembled genomes from two thermal pools in the Uzon Caldera, Kamchatka, Russia.</title>
        <authorList>
            <person name="Wilkins L."/>
            <person name="Ettinger C."/>
        </authorList>
    </citation>
    <scope>NUCLEOTIDE SEQUENCE [LARGE SCALE GENOMIC DNA]</scope>
    <source>
        <strain evidence="11">ZAV-15</strain>
    </source>
</reference>
<comment type="catalytic activity">
    <reaction evidence="1">
        <text>inosine + phosphate = alpha-D-ribose 1-phosphate + hypoxanthine</text>
        <dbReference type="Rhea" id="RHEA:27646"/>
        <dbReference type="ChEBI" id="CHEBI:17368"/>
        <dbReference type="ChEBI" id="CHEBI:17596"/>
        <dbReference type="ChEBI" id="CHEBI:43474"/>
        <dbReference type="ChEBI" id="CHEBI:57720"/>
        <dbReference type="EC" id="2.4.2.1"/>
    </reaction>
    <physiologicalReaction direction="left-to-right" evidence="1">
        <dbReference type="Rhea" id="RHEA:27647"/>
    </physiologicalReaction>
</comment>
<evidence type="ECO:0000256" key="6">
    <source>
        <dbReference type="ARBA" id="ARBA00022833"/>
    </source>
</evidence>
<dbReference type="NCBIfam" id="TIGR00726">
    <property type="entry name" value="peptidoglycan editing factor PgeF"/>
    <property type="match status" value="1"/>
</dbReference>
<sequence length="219" mass="25080">MLYCPECFQQFKINGYFSQKIPKKEISLYFPKVLFPKQIHSNKVFYLEKIDSSILEGDAIITTLKNLTIGVQTADCLPILVADKNKKVIGAIHAGWRGTLSGILKKTLEKILSLGIDPEDILIAIGPHIQSCCYEVGEDLIELLPDKFKTSPYLIKRDESFYLNLSHLNLFQAKDLGIPEKNIWISKECTSCNKEKYHSYRREKNYLYSQVSIITLKDV</sequence>
<name>A0A2N7PKV4_9BACT</name>
<dbReference type="AlphaFoldDB" id="A0A2N7PKV4"/>
<dbReference type="Proteomes" id="UP000235731">
    <property type="component" value="Unassembled WGS sequence"/>
</dbReference>
<protein>
    <recommendedName>
        <fullName evidence="10">Purine nucleoside phosphorylase</fullName>
    </recommendedName>
</protein>
<gene>
    <name evidence="11" type="ORF">C0197_01480</name>
</gene>
<comment type="catalytic activity">
    <reaction evidence="7">
        <text>adenosine + H2O + H(+) = inosine + NH4(+)</text>
        <dbReference type="Rhea" id="RHEA:24408"/>
        <dbReference type="ChEBI" id="CHEBI:15377"/>
        <dbReference type="ChEBI" id="CHEBI:15378"/>
        <dbReference type="ChEBI" id="CHEBI:16335"/>
        <dbReference type="ChEBI" id="CHEBI:17596"/>
        <dbReference type="ChEBI" id="CHEBI:28938"/>
        <dbReference type="EC" id="3.5.4.4"/>
    </reaction>
    <physiologicalReaction direction="left-to-right" evidence="7">
        <dbReference type="Rhea" id="RHEA:24409"/>
    </physiologicalReaction>
</comment>
<keyword evidence="3" id="KW-0808">Transferase</keyword>
<comment type="similarity">
    <text evidence="2 10">Belongs to the purine nucleoside phosphorylase YfiH/LACC1 family.</text>
</comment>
<evidence type="ECO:0000256" key="4">
    <source>
        <dbReference type="ARBA" id="ARBA00022723"/>
    </source>
</evidence>
<evidence type="ECO:0000256" key="9">
    <source>
        <dbReference type="ARBA" id="ARBA00049893"/>
    </source>
</evidence>
<dbReference type="GO" id="GO:0017061">
    <property type="term" value="F:S-methyl-5-thioadenosine phosphorylase activity"/>
    <property type="evidence" value="ECO:0007669"/>
    <property type="project" value="UniProtKB-EC"/>
</dbReference>
<dbReference type="GO" id="GO:0016787">
    <property type="term" value="F:hydrolase activity"/>
    <property type="evidence" value="ECO:0007669"/>
    <property type="project" value="UniProtKB-KW"/>
</dbReference>
<keyword evidence="5" id="KW-0378">Hydrolase</keyword>
<evidence type="ECO:0000256" key="3">
    <source>
        <dbReference type="ARBA" id="ARBA00022679"/>
    </source>
</evidence>
<keyword evidence="6" id="KW-0862">Zinc</keyword>
<dbReference type="SUPFAM" id="SSF64438">
    <property type="entry name" value="CNF1/YfiH-like putative cysteine hydrolases"/>
    <property type="match status" value="1"/>
</dbReference>
<dbReference type="PANTHER" id="PTHR30616:SF2">
    <property type="entry name" value="PURINE NUCLEOSIDE PHOSPHORYLASE LACC1"/>
    <property type="match status" value="1"/>
</dbReference>
<evidence type="ECO:0000256" key="10">
    <source>
        <dbReference type="RuleBase" id="RU361274"/>
    </source>
</evidence>
<comment type="catalytic activity">
    <reaction evidence="8">
        <text>adenosine + phosphate = alpha-D-ribose 1-phosphate + adenine</text>
        <dbReference type="Rhea" id="RHEA:27642"/>
        <dbReference type="ChEBI" id="CHEBI:16335"/>
        <dbReference type="ChEBI" id="CHEBI:16708"/>
        <dbReference type="ChEBI" id="CHEBI:43474"/>
        <dbReference type="ChEBI" id="CHEBI:57720"/>
        <dbReference type="EC" id="2.4.2.1"/>
    </reaction>
    <physiologicalReaction direction="left-to-right" evidence="8">
        <dbReference type="Rhea" id="RHEA:27643"/>
    </physiologicalReaction>
</comment>
<dbReference type="GO" id="GO:0005507">
    <property type="term" value="F:copper ion binding"/>
    <property type="evidence" value="ECO:0007669"/>
    <property type="project" value="TreeGrafter"/>
</dbReference>
<dbReference type="Pfam" id="PF02578">
    <property type="entry name" value="Cu-oxidase_4"/>
    <property type="match status" value="1"/>
</dbReference>
<dbReference type="Gene3D" id="3.60.140.10">
    <property type="entry name" value="CNF1/YfiH-like putative cysteine hydrolases"/>
    <property type="match status" value="1"/>
</dbReference>
<comment type="catalytic activity">
    <reaction evidence="9">
        <text>S-methyl-5'-thioadenosine + phosphate = 5-(methylsulfanyl)-alpha-D-ribose 1-phosphate + adenine</text>
        <dbReference type="Rhea" id="RHEA:11852"/>
        <dbReference type="ChEBI" id="CHEBI:16708"/>
        <dbReference type="ChEBI" id="CHEBI:17509"/>
        <dbReference type="ChEBI" id="CHEBI:43474"/>
        <dbReference type="ChEBI" id="CHEBI:58533"/>
        <dbReference type="EC" id="2.4.2.28"/>
    </reaction>
    <physiologicalReaction direction="left-to-right" evidence="9">
        <dbReference type="Rhea" id="RHEA:11853"/>
    </physiologicalReaction>
</comment>
<dbReference type="InterPro" id="IPR011324">
    <property type="entry name" value="Cytotoxic_necrot_fac-like_cat"/>
</dbReference>
<dbReference type="PANTHER" id="PTHR30616">
    <property type="entry name" value="UNCHARACTERIZED PROTEIN YFIH"/>
    <property type="match status" value="1"/>
</dbReference>
<proteinExistence type="inferred from homology"/>
<evidence type="ECO:0000256" key="2">
    <source>
        <dbReference type="ARBA" id="ARBA00007353"/>
    </source>
</evidence>
<evidence type="ECO:0000256" key="7">
    <source>
        <dbReference type="ARBA" id="ARBA00047989"/>
    </source>
</evidence>
<dbReference type="CDD" id="cd16833">
    <property type="entry name" value="YfiH"/>
    <property type="match status" value="1"/>
</dbReference>
<dbReference type="InterPro" id="IPR003730">
    <property type="entry name" value="Cu_polyphenol_OxRdtase"/>
</dbReference>
<evidence type="ECO:0000313" key="11">
    <source>
        <dbReference type="EMBL" id="PMP63993.1"/>
    </source>
</evidence>
<dbReference type="EMBL" id="PNIE01000023">
    <property type="protein sequence ID" value="PMP63993.1"/>
    <property type="molecule type" value="Genomic_DNA"/>
</dbReference>
<keyword evidence="4" id="KW-0479">Metal-binding</keyword>
<evidence type="ECO:0000256" key="8">
    <source>
        <dbReference type="ARBA" id="ARBA00048968"/>
    </source>
</evidence>
<evidence type="ECO:0000256" key="5">
    <source>
        <dbReference type="ARBA" id="ARBA00022801"/>
    </source>
</evidence>
<comment type="caution">
    <text evidence="11">The sequence shown here is derived from an EMBL/GenBank/DDBJ whole genome shotgun (WGS) entry which is preliminary data.</text>
</comment>
<organism evidence="11 12">
    <name type="scientific">Caldimicrobium thiodismutans</name>
    <dbReference type="NCBI Taxonomy" id="1653476"/>
    <lineage>
        <taxon>Bacteria</taxon>
        <taxon>Pseudomonadati</taxon>
        <taxon>Thermodesulfobacteriota</taxon>
        <taxon>Thermodesulfobacteria</taxon>
        <taxon>Thermodesulfobacteriales</taxon>
        <taxon>Thermodesulfobacteriaceae</taxon>
        <taxon>Caldimicrobium</taxon>
    </lineage>
</organism>